<dbReference type="Proteomes" id="UP001201812">
    <property type="component" value="Unassembled WGS sequence"/>
</dbReference>
<accession>A0AAD4NIM1</accession>
<evidence type="ECO:0000313" key="1">
    <source>
        <dbReference type="EMBL" id="KAI1729480.1"/>
    </source>
</evidence>
<keyword evidence="2" id="KW-1185">Reference proteome</keyword>
<name>A0AAD4NIM1_9BILA</name>
<gene>
    <name evidence="1" type="ORF">DdX_01722</name>
</gene>
<comment type="caution">
    <text evidence="1">The sequence shown here is derived from an EMBL/GenBank/DDBJ whole genome shotgun (WGS) entry which is preliminary data.</text>
</comment>
<organism evidence="1 2">
    <name type="scientific">Ditylenchus destructor</name>
    <dbReference type="NCBI Taxonomy" id="166010"/>
    <lineage>
        <taxon>Eukaryota</taxon>
        <taxon>Metazoa</taxon>
        <taxon>Ecdysozoa</taxon>
        <taxon>Nematoda</taxon>
        <taxon>Chromadorea</taxon>
        <taxon>Rhabditida</taxon>
        <taxon>Tylenchina</taxon>
        <taxon>Tylenchomorpha</taxon>
        <taxon>Sphaerularioidea</taxon>
        <taxon>Anguinidae</taxon>
        <taxon>Anguininae</taxon>
        <taxon>Ditylenchus</taxon>
    </lineage>
</organism>
<protein>
    <submittedName>
        <fullName evidence="1">Uncharacterized protein</fullName>
    </submittedName>
</protein>
<dbReference type="EMBL" id="JAKKPZ010000001">
    <property type="protein sequence ID" value="KAI1729480.1"/>
    <property type="molecule type" value="Genomic_DNA"/>
</dbReference>
<evidence type="ECO:0000313" key="2">
    <source>
        <dbReference type="Proteomes" id="UP001201812"/>
    </source>
</evidence>
<reference evidence="1" key="1">
    <citation type="submission" date="2022-01" db="EMBL/GenBank/DDBJ databases">
        <title>Genome Sequence Resource for Two Populations of Ditylenchus destructor, the Migratory Endoparasitic Phytonematode.</title>
        <authorList>
            <person name="Zhang H."/>
            <person name="Lin R."/>
            <person name="Xie B."/>
        </authorList>
    </citation>
    <scope>NUCLEOTIDE SEQUENCE</scope>
    <source>
        <strain evidence="1">BazhouSP</strain>
    </source>
</reference>
<dbReference type="AlphaFoldDB" id="A0AAD4NIM1"/>
<sequence>MGTFTWSYFVKSSASHLKNPYWSFWLPLSFWIEWSYQRQKTFKREMMKGQSRMFASHRARLPEGADCWKW</sequence>
<proteinExistence type="predicted"/>